<evidence type="ECO:0000313" key="1">
    <source>
        <dbReference type="EMBL" id="DAE11109.1"/>
    </source>
</evidence>
<proteinExistence type="predicted"/>
<dbReference type="EMBL" id="BK015525">
    <property type="protein sequence ID" value="DAE11109.1"/>
    <property type="molecule type" value="Genomic_DNA"/>
</dbReference>
<sequence length="78" mass="9449">MAEAARLKEVDKDYRNHLQAFLNFAVRAKKKAGKNKQKPVYPTFKKFYDYEDAIDLAKRKNKPDRFEKMKRLLRRRES</sequence>
<protein>
    <submittedName>
        <fullName evidence="1">Uncharacterized protein</fullName>
    </submittedName>
</protein>
<accession>A0A8S5PXD1</accession>
<reference evidence="1" key="1">
    <citation type="journal article" date="2021" name="Proc. Natl. Acad. Sci. U.S.A.">
        <title>A Catalog of Tens of Thousands of Viruses from Human Metagenomes Reveals Hidden Associations with Chronic Diseases.</title>
        <authorList>
            <person name="Tisza M.J."/>
            <person name="Buck C.B."/>
        </authorList>
    </citation>
    <scope>NUCLEOTIDE SEQUENCE</scope>
    <source>
        <strain evidence="1">CtzwE5</strain>
    </source>
</reference>
<name>A0A8S5PXD1_9CAUD</name>
<organism evidence="1">
    <name type="scientific">Myoviridae sp. ctzwE5</name>
    <dbReference type="NCBI Taxonomy" id="2825214"/>
    <lineage>
        <taxon>Viruses</taxon>
        <taxon>Duplodnaviria</taxon>
        <taxon>Heunggongvirae</taxon>
        <taxon>Uroviricota</taxon>
        <taxon>Caudoviricetes</taxon>
    </lineage>
</organism>